<protein>
    <recommendedName>
        <fullName evidence="1">ABC transporter domain-containing protein</fullName>
    </recommendedName>
</protein>
<feature type="non-terminal residue" evidence="2">
    <location>
        <position position="238"/>
    </location>
</feature>
<dbReference type="PANTHER" id="PTHR42798:SF2">
    <property type="entry name" value="ABC TRANSPORTER ATP-BINDING PROTEIN MG467-RELATED"/>
    <property type="match status" value="1"/>
</dbReference>
<dbReference type="Pfam" id="PF00005">
    <property type="entry name" value="ABC_tran"/>
    <property type="match status" value="1"/>
</dbReference>
<name>A0A2M7FM46_9BACT</name>
<organism evidence="2 3">
    <name type="scientific">Candidatus Collierbacteria bacterium CG17_big_fil_post_rev_8_21_14_2_50_45_7</name>
    <dbReference type="NCBI Taxonomy" id="1974536"/>
    <lineage>
        <taxon>Bacteria</taxon>
        <taxon>Candidatus Collieribacteriota</taxon>
    </lineage>
</organism>
<dbReference type="InterPro" id="IPR027417">
    <property type="entry name" value="P-loop_NTPase"/>
</dbReference>
<dbReference type="PROSITE" id="PS00211">
    <property type="entry name" value="ABC_TRANSPORTER_1"/>
    <property type="match status" value="1"/>
</dbReference>
<evidence type="ECO:0000313" key="2">
    <source>
        <dbReference type="EMBL" id="PIW07075.1"/>
    </source>
</evidence>
<reference evidence="3" key="1">
    <citation type="submission" date="2017-09" db="EMBL/GenBank/DDBJ databases">
        <title>Depth-based differentiation of microbial function through sediment-hosted aquifers and enrichment of novel symbionts in the deep terrestrial subsurface.</title>
        <authorList>
            <person name="Probst A.J."/>
            <person name="Ladd B."/>
            <person name="Jarett J.K."/>
            <person name="Geller-Mcgrath D.E."/>
            <person name="Sieber C.M.K."/>
            <person name="Emerson J.B."/>
            <person name="Anantharaman K."/>
            <person name="Thomas B.C."/>
            <person name="Malmstrom R."/>
            <person name="Stieglmeier M."/>
            <person name="Klingl A."/>
            <person name="Woyke T."/>
            <person name="Ryan C.M."/>
            <person name="Banfield J.F."/>
        </authorList>
    </citation>
    <scope>NUCLEOTIDE SEQUENCE [LARGE SCALE GENOMIC DNA]</scope>
</reference>
<proteinExistence type="predicted"/>
<dbReference type="PROSITE" id="PS50893">
    <property type="entry name" value="ABC_TRANSPORTER_2"/>
    <property type="match status" value="1"/>
</dbReference>
<comment type="caution">
    <text evidence="2">The sequence shown here is derived from an EMBL/GenBank/DDBJ whole genome shotgun (WGS) entry which is preliminary data.</text>
</comment>
<dbReference type="SUPFAM" id="SSF52540">
    <property type="entry name" value="P-loop containing nucleoside triphosphate hydrolases"/>
    <property type="match status" value="1"/>
</dbReference>
<dbReference type="Proteomes" id="UP000230556">
    <property type="component" value="Unassembled WGS sequence"/>
</dbReference>
<accession>A0A2M7FM46</accession>
<dbReference type="GO" id="GO:0005524">
    <property type="term" value="F:ATP binding"/>
    <property type="evidence" value="ECO:0007669"/>
    <property type="project" value="InterPro"/>
</dbReference>
<dbReference type="Gene3D" id="3.40.50.300">
    <property type="entry name" value="P-loop containing nucleotide triphosphate hydrolases"/>
    <property type="match status" value="1"/>
</dbReference>
<evidence type="ECO:0000313" key="3">
    <source>
        <dbReference type="Proteomes" id="UP000230556"/>
    </source>
</evidence>
<gene>
    <name evidence="2" type="ORF">COW38_03445</name>
</gene>
<sequence length="238" mass="25972">MVQRELSWLRKIIRSRSPLAPLQILPASHLSISSPVINISRNLSRLGSKTAELSKSSVALVKAIMSTRKNNSQEPVIKVTNISKVYELGEEKLQVLDDISLTIHAGELVAIVGPSGSGKSTLMHIMGLLDKQSAGTVELAGHDVSMLSEVASAKLRNKYIGFIFQQFNLLTRTSSLENVLLPTLYSDPLVDKTQKAIDILTNIGMGERLKNYSNQLSGGQQQRVAIARALVNDPTVIF</sequence>
<dbReference type="EMBL" id="PFFO01000149">
    <property type="protein sequence ID" value="PIW07075.1"/>
    <property type="molecule type" value="Genomic_DNA"/>
</dbReference>
<dbReference type="InterPro" id="IPR003439">
    <property type="entry name" value="ABC_transporter-like_ATP-bd"/>
</dbReference>
<dbReference type="GO" id="GO:0016887">
    <property type="term" value="F:ATP hydrolysis activity"/>
    <property type="evidence" value="ECO:0007669"/>
    <property type="project" value="InterPro"/>
</dbReference>
<feature type="domain" description="ABC transporter" evidence="1">
    <location>
        <begin position="77"/>
        <end position="238"/>
    </location>
</feature>
<dbReference type="AlphaFoldDB" id="A0A2M7FM46"/>
<dbReference type="InterPro" id="IPR017871">
    <property type="entry name" value="ABC_transporter-like_CS"/>
</dbReference>
<evidence type="ECO:0000259" key="1">
    <source>
        <dbReference type="PROSITE" id="PS50893"/>
    </source>
</evidence>
<dbReference type="PANTHER" id="PTHR42798">
    <property type="entry name" value="LIPOPROTEIN-RELEASING SYSTEM ATP-BINDING PROTEIN LOLD"/>
    <property type="match status" value="1"/>
</dbReference>